<name>A0ABR0AE84_9CRUS</name>
<gene>
    <name evidence="3" type="ORF">OUZ56_008808</name>
</gene>
<dbReference type="InterPro" id="IPR019356">
    <property type="entry name" value="Menorin_dom"/>
</dbReference>
<feature type="domain" description="Menorin-like" evidence="2">
    <location>
        <begin position="86"/>
        <end position="327"/>
    </location>
</feature>
<dbReference type="Pfam" id="PF10223">
    <property type="entry name" value="Menorin_N"/>
    <property type="match status" value="1"/>
</dbReference>
<proteinExistence type="inferred from homology"/>
<dbReference type="Proteomes" id="UP001234178">
    <property type="component" value="Unassembled WGS sequence"/>
</dbReference>
<dbReference type="PANTHER" id="PTHR21184">
    <property type="entry name" value="MENORIN (DENDRITIC BRANCHING PROTEIN)"/>
    <property type="match status" value="1"/>
</dbReference>
<dbReference type="EMBL" id="JAOYFB010000037">
    <property type="protein sequence ID" value="KAK4023393.1"/>
    <property type="molecule type" value="Genomic_DNA"/>
</dbReference>
<keyword evidence="4" id="KW-1185">Reference proteome</keyword>
<evidence type="ECO:0000313" key="3">
    <source>
        <dbReference type="EMBL" id="KAK4023393.1"/>
    </source>
</evidence>
<accession>A0ABR0AE84</accession>
<sequence length="386" mass="43384">MLIRIFPNVMVKMEKSKSMSSIHLAAWTKPTFGGVQKVNRYFLFCFCFYYSENASDLAVDRMEPAVHVANRAFPSVADIYPEIGTDLTQVTWAHGVDTRKKLERALRGSVMMIEADVSLGKFKGDPLSSNRPIMAHPPVTASDLTLETFLDMVLDESQYKGIKLDFKSNEVLEQALQIIKSRENRIRVPLWLNADIIQGPVGATTEPLNTDMFLSLTKFYFPTAVISVGWTTKLGKEPGSYTFDHVRKMRDVLTAAQVNAPVTFPVRAALVTTLESRKNMLWLLNQIPGSTITIWSSFGDKVDVPALLDFIDAIGKEFVYIDVQRGLRCQISRYRTFRSASSWLLNTLAIARTGKFPAGTGFLALITYVTCMTSFLPWNADSYTRQ</sequence>
<evidence type="ECO:0000259" key="2">
    <source>
        <dbReference type="Pfam" id="PF10223"/>
    </source>
</evidence>
<comment type="similarity">
    <text evidence="1">Belongs to the menorin family.</text>
</comment>
<dbReference type="PANTHER" id="PTHR21184:SF6">
    <property type="entry name" value="CONSERVED PLASMA MEMBRANE PROTEIN"/>
    <property type="match status" value="1"/>
</dbReference>
<evidence type="ECO:0000256" key="1">
    <source>
        <dbReference type="ARBA" id="ARBA00044953"/>
    </source>
</evidence>
<organism evidence="3 4">
    <name type="scientific">Daphnia magna</name>
    <dbReference type="NCBI Taxonomy" id="35525"/>
    <lineage>
        <taxon>Eukaryota</taxon>
        <taxon>Metazoa</taxon>
        <taxon>Ecdysozoa</taxon>
        <taxon>Arthropoda</taxon>
        <taxon>Crustacea</taxon>
        <taxon>Branchiopoda</taxon>
        <taxon>Diplostraca</taxon>
        <taxon>Cladocera</taxon>
        <taxon>Anomopoda</taxon>
        <taxon>Daphniidae</taxon>
        <taxon>Daphnia</taxon>
    </lineage>
</organism>
<evidence type="ECO:0000313" key="4">
    <source>
        <dbReference type="Proteomes" id="UP001234178"/>
    </source>
</evidence>
<protein>
    <recommendedName>
        <fullName evidence="2">Menorin-like domain-containing protein</fullName>
    </recommendedName>
</protein>
<reference evidence="3 4" key="1">
    <citation type="journal article" date="2023" name="Nucleic Acids Res.">
        <title>The hologenome of Daphnia magna reveals possible DNA methylation and microbiome-mediated evolution of the host genome.</title>
        <authorList>
            <person name="Chaturvedi A."/>
            <person name="Li X."/>
            <person name="Dhandapani V."/>
            <person name="Marshall H."/>
            <person name="Kissane S."/>
            <person name="Cuenca-Cambronero M."/>
            <person name="Asole G."/>
            <person name="Calvet F."/>
            <person name="Ruiz-Romero M."/>
            <person name="Marangio P."/>
            <person name="Guigo R."/>
            <person name="Rago D."/>
            <person name="Mirbahai L."/>
            <person name="Eastwood N."/>
            <person name="Colbourne J.K."/>
            <person name="Zhou J."/>
            <person name="Mallon E."/>
            <person name="Orsini L."/>
        </authorList>
    </citation>
    <scope>NUCLEOTIDE SEQUENCE [LARGE SCALE GENOMIC DNA]</scope>
    <source>
        <strain evidence="3">LRV0_1</strain>
    </source>
</reference>
<comment type="caution">
    <text evidence="3">The sequence shown here is derived from an EMBL/GenBank/DDBJ whole genome shotgun (WGS) entry which is preliminary data.</text>
</comment>